<protein>
    <submittedName>
        <fullName evidence="1">Gliding motility lipoprotein GldH</fullName>
    </submittedName>
</protein>
<evidence type="ECO:0000313" key="1">
    <source>
        <dbReference type="EMBL" id="GLB54134.1"/>
    </source>
</evidence>
<name>A0A9W6B9D3_9FLAO</name>
<dbReference type="AlphaFoldDB" id="A0A9W6B9D3"/>
<dbReference type="EMBL" id="BRVP01000036">
    <property type="protein sequence ID" value="GLB54134.1"/>
    <property type="molecule type" value="Genomic_DNA"/>
</dbReference>
<sequence length="168" mass="18970">MHRIAGRLLVVLSCLALFVSCDKNTVYTEFKSVDGNWSKNDTVSFAFTAPDTVNAYNMYVNLRNNEEYAYSNLYLIVELNYPNGKVDSDTLQYEMAKPDGEWLGKGFSSVKENKLWYKGYKEKFSFTQGGDYTVDILHAMRVNGSINGVLDLDGVTDVGVSIEKIKKE</sequence>
<keyword evidence="2" id="KW-1185">Reference proteome</keyword>
<reference evidence="1" key="1">
    <citation type="submission" date="2022-07" db="EMBL/GenBank/DDBJ databases">
        <title>Taxonomy of Novel Oxalotrophic and Methylotrophic Bacteria.</title>
        <authorList>
            <person name="Sahin N."/>
            <person name="Tani A."/>
        </authorList>
    </citation>
    <scope>NUCLEOTIDE SEQUENCE</scope>
    <source>
        <strain evidence="1">AM327</strain>
    </source>
</reference>
<dbReference type="PROSITE" id="PS51257">
    <property type="entry name" value="PROKAR_LIPOPROTEIN"/>
    <property type="match status" value="1"/>
</dbReference>
<comment type="caution">
    <text evidence="1">The sequence shown here is derived from an EMBL/GenBank/DDBJ whole genome shotgun (WGS) entry which is preliminary data.</text>
</comment>
<keyword evidence="1" id="KW-0449">Lipoprotein</keyword>
<dbReference type="Proteomes" id="UP001143545">
    <property type="component" value="Unassembled WGS sequence"/>
</dbReference>
<organism evidence="1 2">
    <name type="scientific">Neptunitalea chrysea</name>
    <dbReference type="NCBI Taxonomy" id="1647581"/>
    <lineage>
        <taxon>Bacteria</taxon>
        <taxon>Pseudomonadati</taxon>
        <taxon>Bacteroidota</taxon>
        <taxon>Flavobacteriia</taxon>
        <taxon>Flavobacteriales</taxon>
        <taxon>Flavobacteriaceae</taxon>
        <taxon>Neptunitalea</taxon>
    </lineage>
</organism>
<accession>A0A9W6B9D3</accession>
<proteinExistence type="predicted"/>
<gene>
    <name evidence="1" type="primary">gldH</name>
    <name evidence="1" type="ORF">NBRC110019_31750</name>
</gene>
<dbReference type="InterPro" id="IPR020018">
    <property type="entry name" value="Motility-assoc_lipoprot_GldH"/>
</dbReference>
<evidence type="ECO:0000313" key="2">
    <source>
        <dbReference type="Proteomes" id="UP001143545"/>
    </source>
</evidence>
<dbReference type="NCBIfam" id="TIGR03511">
    <property type="entry name" value="GldH_lipo"/>
    <property type="match status" value="1"/>
</dbReference>
<dbReference type="RefSeq" id="WP_281756515.1">
    <property type="nucleotide sequence ID" value="NZ_BRVP01000036.1"/>
</dbReference>
<dbReference type="Pfam" id="PF14109">
    <property type="entry name" value="GldH_lipo"/>
    <property type="match status" value="1"/>
</dbReference>